<keyword evidence="2" id="KW-1003">Cell membrane</keyword>
<accession>A0ABT6WVP3</accession>
<feature type="chain" id="PRO_5046902435" evidence="7">
    <location>
        <begin position="25"/>
        <end position="375"/>
    </location>
</feature>
<proteinExistence type="predicted"/>
<dbReference type="PANTHER" id="PTHR33406:SF13">
    <property type="entry name" value="MEMBRANE PROTEIN YDFJ"/>
    <property type="match status" value="1"/>
</dbReference>
<sequence>MLRPVLKRPAVALLVSLAALLALAAPALTMRLSSPNDAELPRTAPVMQAFDRLTAAYPSTGTSHLVAVTAPAGAAPAVARALDDLVSRTRTDALFSQDGLTAPQISADATVTTLTVATPYARDSDDARRSLDRLRTQLLPTTVGTVPGARYAVGGAVAADIDYTRHLDQRLPLVIGFVLLLTFAVMVVTFRAIIIAVKAILLNLLSAGSAYGLLVWVFQYDNPWAQNLLGFRSTHAVVAWLPLLLFVILFGLSMDYHVFVVSRIRESVLRGVPTRQAVADGITGSAGVVTSAAAVMVAVFAIFATLSTVDMKQLGVGLAAAILIDATLIRAVVLPSLMILLGDANWWTPAFLRRRDTSPATPAQPQPQPQPASAA</sequence>
<protein>
    <submittedName>
        <fullName evidence="9">MMPL family transporter</fullName>
    </submittedName>
</protein>
<feature type="transmembrane region" description="Helical" evidence="6">
    <location>
        <begin position="171"/>
        <end position="193"/>
    </location>
</feature>
<evidence type="ECO:0000256" key="5">
    <source>
        <dbReference type="ARBA" id="ARBA00023136"/>
    </source>
</evidence>
<dbReference type="InterPro" id="IPR004869">
    <property type="entry name" value="MMPL_dom"/>
</dbReference>
<evidence type="ECO:0000256" key="6">
    <source>
        <dbReference type="SAM" id="Phobius"/>
    </source>
</evidence>
<keyword evidence="5 6" id="KW-0472">Membrane</keyword>
<comment type="subcellular location">
    <subcellularLocation>
        <location evidence="1">Cell membrane</location>
        <topology evidence="1">Multi-pass membrane protein</topology>
    </subcellularLocation>
</comment>
<comment type="caution">
    <text evidence="9">The sequence shown here is derived from an EMBL/GenBank/DDBJ whole genome shotgun (WGS) entry which is preliminary data.</text>
</comment>
<evidence type="ECO:0000256" key="1">
    <source>
        <dbReference type="ARBA" id="ARBA00004651"/>
    </source>
</evidence>
<evidence type="ECO:0000256" key="2">
    <source>
        <dbReference type="ARBA" id="ARBA00022475"/>
    </source>
</evidence>
<dbReference type="PANTHER" id="PTHR33406">
    <property type="entry name" value="MEMBRANE PROTEIN MJ1562-RELATED"/>
    <property type="match status" value="1"/>
</dbReference>
<evidence type="ECO:0000256" key="4">
    <source>
        <dbReference type="ARBA" id="ARBA00022989"/>
    </source>
</evidence>
<feature type="transmembrane region" description="Helical" evidence="6">
    <location>
        <begin position="282"/>
        <end position="306"/>
    </location>
</feature>
<reference evidence="9 10" key="1">
    <citation type="submission" date="2023-05" db="EMBL/GenBank/DDBJ databases">
        <title>Actinoplanes sp. NEAU-A12 genome sequencing.</title>
        <authorList>
            <person name="Wang Z.-S."/>
        </authorList>
    </citation>
    <scope>NUCLEOTIDE SEQUENCE [LARGE SCALE GENOMIC DNA]</scope>
    <source>
        <strain evidence="9 10">NEAU-A12</strain>
    </source>
</reference>
<keyword evidence="3 6" id="KW-0812">Transmembrane</keyword>
<gene>
    <name evidence="9" type="ORF">QLQ12_34735</name>
</gene>
<evidence type="ECO:0000259" key="8">
    <source>
        <dbReference type="Pfam" id="PF03176"/>
    </source>
</evidence>
<organism evidence="9 10">
    <name type="scientific">Actinoplanes sandaracinus</name>
    <dbReference type="NCBI Taxonomy" id="3045177"/>
    <lineage>
        <taxon>Bacteria</taxon>
        <taxon>Bacillati</taxon>
        <taxon>Actinomycetota</taxon>
        <taxon>Actinomycetes</taxon>
        <taxon>Micromonosporales</taxon>
        <taxon>Micromonosporaceae</taxon>
        <taxon>Actinoplanes</taxon>
    </lineage>
</organism>
<dbReference type="Pfam" id="PF03176">
    <property type="entry name" value="MMPL"/>
    <property type="match status" value="1"/>
</dbReference>
<keyword evidence="4 6" id="KW-1133">Transmembrane helix</keyword>
<feature type="transmembrane region" description="Helical" evidence="6">
    <location>
        <begin position="238"/>
        <end position="261"/>
    </location>
</feature>
<evidence type="ECO:0000256" key="3">
    <source>
        <dbReference type="ARBA" id="ARBA00022692"/>
    </source>
</evidence>
<evidence type="ECO:0000313" key="9">
    <source>
        <dbReference type="EMBL" id="MDI6103784.1"/>
    </source>
</evidence>
<feature type="signal peptide" evidence="7">
    <location>
        <begin position="1"/>
        <end position="24"/>
    </location>
</feature>
<keyword evidence="7" id="KW-0732">Signal</keyword>
<feature type="transmembrane region" description="Helical" evidence="6">
    <location>
        <begin position="200"/>
        <end position="218"/>
    </location>
</feature>
<dbReference type="SUPFAM" id="SSF82866">
    <property type="entry name" value="Multidrug efflux transporter AcrB transmembrane domain"/>
    <property type="match status" value="1"/>
</dbReference>
<feature type="domain" description="Membrane transport protein MMPL" evidence="8">
    <location>
        <begin position="40"/>
        <end position="349"/>
    </location>
</feature>
<dbReference type="InterPro" id="IPR050545">
    <property type="entry name" value="Mycobact_MmpL"/>
</dbReference>
<evidence type="ECO:0000313" key="10">
    <source>
        <dbReference type="Proteomes" id="UP001241758"/>
    </source>
</evidence>
<dbReference type="EMBL" id="JASCTH010000027">
    <property type="protein sequence ID" value="MDI6103784.1"/>
    <property type="molecule type" value="Genomic_DNA"/>
</dbReference>
<evidence type="ECO:0000256" key="7">
    <source>
        <dbReference type="SAM" id="SignalP"/>
    </source>
</evidence>
<dbReference type="Gene3D" id="1.20.1640.10">
    <property type="entry name" value="Multidrug efflux transporter AcrB transmembrane domain"/>
    <property type="match status" value="1"/>
</dbReference>
<keyword evidence="10" id="KW-1185">Reference proteome</keyword>
<feature type="transmembrane region" description="Helical" evidence="6">
    <location>
        <begin position="318"/>
        <end position="341"/>
    </location>
</feature>
<dbReference type="Proteomes" id="UP001241758">
    <property type="component" value="Unassembled WGS sequence"/>
</dbReference>
<name>A0ABT6WVP3_9ACTN</name>
<dbReference type="RefSeq" id="WP_282765016.1">
    <property type="nucleotide sequence ID" value="NZ_JASCTH010000027.1"/>
</dbReference>